<evidence type="ECO:0000313" key="2">
    <source>
        <dbReference type="Proteomes" id="UP000694892"/>
    </source>
</evidence>
<name>A0A974CKU3_XENLA</name>
<dbReference type="EMBL" id="CM004476">
    <property type="protein sequence ID" value="OCT75295.1"/>
    <property type="molecule type" value="Genomic_DNA"/>
</dbReference>
<accession>A0A974CKU3</accession>
<proteinExistence type="predicted"/>
<dbReference type="AlphaFoldDB" id="A0A974CKU3"/>
<organism evidence="1 2">
    <name type="scientific">Xenopus laevis</name>
    <name type="common">African clawed frog</name>
    <dbReference type="NCBI Taxonomy" id="8355"/>
    <lineage>
        <taxon>Eukaryota</taxon>
        <taxon>Metazoa</taxon>
        <taxon>Chordata</taxon>
        <taxon>Craniata</taxon>
        <taxon>Vertebrata</taxon>
        <taxon>Euteleostomi</taxon>
        <taxon>Amphibia</taxon>
        <taxon>Batrachia</taxon>
        <taxon>Anura</taxon>
        <taxon>Pipoidea</taxon>
        <taxon>Pipidae</taxon>
        <taxon>Xenopodinae</taxon>
        <taxon>Xenopus</taxon>
        <taxon>Xenopus</taxon>
    </lineage>
</organism>
<reference evidence="2" key="1">
    <citation type="journal article" date="2016" name="Nature">
        <title>Genome evolution in the allotetraploid frog Xenopus laevis.</title>
        <authorList>
            <person name="Session A.M."/>
            <person name="Uno Y."/>
            <person name="Kwon T."/>
            <person name="Chapman J.A."/>
            <person name="Toyoda A."/>
            <person name="Takahashi S."/>
            <person name="Fukui A."/>
            <person name="Hikosaka A."/>
            <person name="Suzuki A."/>
            <person name="Kondo M."/>
            <person name="van Heeringen S.J."/>
            <person name="Quigley I."/>
            <person name="Heinz S."/>
            <person name="Ogino H."/>
            <person name="Ochi H."/>
            <person name="Hellsten U."/>
            <person name="Lyons J.B."/>
            <person name="Simakov O."/>
            <person name="Putnam N."/>
            <person name="Stites J."/>
            <person name="Kuroki Y."/>
            <person name="Tanaka T."/>
            <person name="Michiue T."/>
            <person name="Watanabe M."/>
            <person name="Bogdanovic O."/>
            <person name="Lister R."/>
            <person name="Georgiou G."/>
            <person name="Paranjpe S.S."/>
            <person name="van Kruijsbergen I."/>
            <person name="Shu S."/>
            <person name="Carlson J."/>
            <person name="Kinoshita T."/>
            <person name="Ohta Y."/>
            <person name="Mawaribuchi S."/>
            <person name="Jenkins J."/>
            <person name="Grimwood J."/>
            <person name="Schmutz J."/>
            <person name="Mitros T."/>
            <person name="Mozaffari S.V."/>
            <person name="Suzuki Y."/>
            <person name="Haramoto Y."/>
            <person name="Yamamoto T.S."/>
            <person name="Takagi C."/>
            <person name="Heald R."/>
            <person name="Miller K."/>
            <person name="Haudenschild C."/>
            <person name="Kitzman J."/>
            <person name="Nakayama T."/>
            <person name="Izutsu Y."/>
            <person name="Robert J."/>
            <person name="Fortriede J."/>
            <person name="Burns K."/>
            <person name="Lotay V."/>
            <person name="Karimi K."/>
            <person name="Yasuoka Y."/>
            <person name="Dichmann D.S."/>
            <person name="Flajnik M.F."/>
            <person name="Houston D.W."/>
            <person name="Shendure J."/>
            <person name="DuPasquier L."/>
            <person name="Vize P.D."/>
            <person name="Zorn A.M."/>
            <person name="Ito M."/>
            <person name="Marcotte E.M."/>
            <person name="Wallingford J.B."/>
            <person name="Ito Y."/>
            <person name="Asashima M."/>
            <person name="Ueno N."/>
            <person name="Matsuda Y."/>
            <person name="Veenstra G.J."/>
            <person name="Fujiyama A."/>
            <person name="Harland R.M."/>
            <person name="Taira M."/>
            <person name="Rokhsar D.S."/>
        </authorList>
    </citation>
    <scope>NUCLEOTIDE SEQUENCE [LARGE SCALE GENOMIC DNA]</scope>
    <source>
        <strain evidence="2">J</strain>
    </source>
</reference>
<evidence type="ECO:0000313" key="1">
    <source>
        <dbReference type="EMBL" id="OCT75295.1"/>
    </source>
</evidence>
<dbReference type="Proteomes" id="UP000694892">
    <property type="component" value="Chromosome 6L"/>
</dbReference>
<protein>
    <submittedName>
        <fullName evidence="1">Uncharacterized protein</fullName>
    </submittedName>
</protein>
<gene>
    <name evidence="1" type="ORF">XELAEV_18030473mg</name>
</gene>
<sequence>MSNCSGRDLFRRETEKSLVQGLYVSAGSLQVFHFKTQCSNRQHQAVTLKKPLAEGELNLQPACFKGTGQYSTKKKQQKNRFIQGQGMCLGIQCTGALHLGADV</sequence>